<dbReference type="GO" id="GO:0032259">
    <property type="term" value="P:methylation"/>
    <property type="evidence" value="ECO:0007669"/>
    <property type="project" value="UniProtKB-KW"/>
</dbReference>
<dbReference type="PANTHER" id="PTHR43591">
    <property type="entry name" value="METHYLTRANSFERASE"/>
    <property type="match status" value="1"/>
</dbReference>
<dbReference type="EMBL" id="MU004182">
    <property type="protein sequence ID" value="KAF2501728.1"/>
    <property type="molecule type" value="Genomic_DNA"/>
</dbReference>
<gene>
    <name evidence="2" type="ORF">BU16DRAFT_577811</name>
</gene>
<dbReference type="GO" id="GO:0008168">
    <property type="term" value="F:methyltransferase activity"/>
    <property type="evidence" value="ECO:0007669"/>
    <property type="project" value="UniProtKB-KW"/>
</dbReference>
<proteinExistence type="predicted"/>
<reference evidence="2" key="1">
    <citation type="journal article" date="2020" name="Stud. Mycol.">
        <title>101 Dothideomycetes genomes: a test case for predicting lifestyles and emergence of pathogens.</title>
        <authorList>
            <person name="Haridas S."/>
            <person name="Albert R."/>
            <person name="Binder M."/>
            <person name="Bloem J."/>
            <person name="Labutti K."/>
            <person name="Salamov A."/>
            <person name="Andreopoulos B."/>
            <person name="Baker S."/>
            <person name="Barry K."/>
            <person name="Bills G."/>
            <person name="Bluhm B."/>
            <person name="Cannon C."/>
            <person name="Castanera R."/>
            <person name="Culley D."/>
            <person name="Daum C."/>
            <person name="Ezra D."/>
            <person name="Gonzalez J."/>
            <person name="Henrissat B."/>
            <person name="Kuo A."/>
            <person name="Liang C."/>
            <person name="Lipzen A."/>
            <person name="Lutzoni F."/>
            <person name="Magnuson J."/>
            <person name="Mondo S."/>
            <person name="Nolan M."/>
            <person name="Ohm R."/>
            <person name="Pangilinan J."/>
            <person name="Park H.-J."/>
            <person name="Ramirez L."/>
            <person name="Alfaro M."/>
            <person name="Sun H."/>
            <person name="Tritt A."/>
            <person name="Yoshinaga Y."/>
            <person name="Zwiers L.-H."/>
            <person name="Turgeon B."/>
            <person name="Goodwin S."/>
            <person name="Spatafora J."/>
            <person name="Crous P."/>
            <person name="Grigoriev I."/>
        </authorList>
    </citation>
    <scope>NUCLEOTIDE SEQUENCE</scope>
    <source>
        <strain evidence="2">CBS 269.34</strain>
    </source>
</reference>
<dbReference type="Pfam" id="PF13489">
    <property type="entry name" value="Methyltransf_23"/>
    <property type="match status" value="1"/>
</dbReference>
<feature type="compositionally biased region" description="Low complexity" evidence="1">
    <location>
        <begin position="1"/>
        <end position="23"/>
    </location>
</feature>
<keyword evidence="2" id="KW-0808">Transferase</keyword>
<dbReference type="OrthoDB" id="2013972at2759"/>
<dbReference type="CDD" id="cd02440">
    <property type="entry name" value="AdoMet_MTases"/>
    <property type="match status" value="1"/>
</dbReference>
<keyword evidence="3" id="KW-1185">Reference proteome</keyword>
<evidence type="ECO:0000256" key="1">
    <source>
        <dbReference type="SAM" id="MobiDB-lite"/>
    </source>
</evidence>
<dbReference type="Gene3D" id="3.40.50.150">
    <property type="entry name" value="Vaccinia Virus protein VP39"/>
    <property type="match status" value="1"/>
</dbReference>
<evidence type="ECO:0000313" key="2">
    <source>
        <dbReference type="EMBL" id="KAF2501728.1"/>
    </source>
</evidence>
<dbReference type="InterPro" id="IPR029063">
    <property type="entry name" value="SAM-dependent_MTases_sf"/>
</dbReference>
<organism evidence="2 3">
    <name type="scientific">Lophium mytilinum</name>
    <dbReference type="NCBI Taxonomy" id="390894"/>
    <lineage>
        <taxon>Eukaryota</taxon>
        <taxon>Fungi</taxon>
        <taxon>Dikarya</taxon>
        <taxon>Ascomycota</taxon>
        <taxon>Pezizomycotina</taxon>
        <taxon>Dothideomycetes</taxon>
        <taxon>Pleosporomycetidae</taxon>
        <taxon>Mytilinidiales</taxon>
        <taxon>Mytilinidiaceae</taxon>
        <taxon>Lophium</taxon>
    </lineage>
</organism>
<keyword evidence="2" id="KW-0489">Methyltransferase</keyword>
<protein>
    <submittedName>
        <fullName evidence="2">Putative TAM domain methyltransferase</fullName>
    </submittedName>
</protein>
<evidence type="ECO:0000313" key="3">
    <source>
        <dbReference type="Proteomes" id="UP000799750"/>
    </source>
</evidence>
<name>A0A6A6RAB6_9PEZI</name>
<dbReference type="PANTHER" id="PTHR43591:SF31">
    <property type="entry name" value="LAEA-LIKE, PUTATIVE (AFU_ORTHOLOGUE AFUA_8G01930)-RELATED"/>
    <property type="match status" value="1"/>
</dbReference>
<feature type="region of interest" description="Disordered" evidence="1">
    <location>
        <begin position="1"/>
        <end position="36"/>
    </location>
</feature>
<sequence>MASAETAAPAATLAPEPTNAPEPASVPGTTDDPSQEFLYENGRRFANPKFKSSYTMPNDEPEFARLDRQHEQFCFMFGGELGRAPLVKEEVKTVVDLGTGTGIWATDFAKKYPDAKVIGIDITPVQVTEKTPANCTFQLADFTAASTWEAYPPASFSYIHGRMIAVGVRSWSALARQCYDALAPGGWVEIQELSFPLRCDDGSASPDGPMLQWSANMIAGGAAFGVDMTGSRYFPDALVSAGFEDVTLKPYQWPNNPYSSDPVLKAIGESQQHNFKNGLEGFSVGLFTKGLGWSKEKTDKFLGEVREVISDTRQHVYMPMLVMYGRKPLAK</sequence>
<dbReference type="AlphaFoldDB" id="A0A6A6RAB6"/>
<accession>A0A6A6RAB6</accession>
<dbReference type="Proteomes" id="UP000799750">
    <property type="component" value="Unassembled WGS sequence"/>
</dbReference>
<dbReference type="SUPFAM" id="SSF53335">
    <property type="entry name" value="S-adenosyl-L-methionine-dependent methyltransferases"/>
    <property type="match status" value="1"/>
</dbReference>